<dbReference type="SMART" id="SM00421">
    <property type="entry name" value="HTH_LUXR"/>
    <property type="match status" value="1"/>
</dbReference>
<gene>
    <name evidence="2" type="ORF">KZJ38_28240</name>
</gene>
<organism evidence="2 3">
    <name type="scientific">Paraburkholderia edwinii</name>
    <dbReference type="NCBI Taxonomy" id="2861782"/>
    <lineage>
        <taxon>Bacteria</taxon>
        <taxon>Pseudomonadati</taxon>
        <taxon>Pseudomonadota</taxon>
        <taxon>Betaproteobacteria</taxon>
        <taxon>Burkholderiales</taxon>
        <taxon>Burkholderiaceae</taxon>
        <taxon>Paraburkholderia</taxon>
    </lineage>
</organism>
<evidence type="ECO:0000313" key="3">
    <source>
        <dbReference type="Proteomes" id="UP000826462"/>
    </source>
</evidence>
<reference evidence="2 3" key="1">
    <citation type="submission" date="2021-07" db="EMBL/GenBank/DDBJ databases">
        <title>Paraburkholderia edwinii protects Aspergillus sp. from phenazines by acting as a toxin sponge.</title>
        <authorList>
            <person name="Dahlstrom K.M."/>
            <person name="Newman D.K."/>
        </authorList>
    </citation>
    <scope>NUCLEOTIDE SEQUENCE [LARGE SCALE GENOMIC DNA]</scope>
    <source>
        <strain evidence="2 3">Pe01</strain>
    </source>
</reference>
<accession>A0ABX8UWY2</accession>
<feature type="domain" description="HTH luxR-type" evidence="1">
    <location>
        <begin position="318"/>
        <end position="375"/>
    </location>
</feature>
<dbReference type="InterPro" id="IPR016032">
    <property type="entry name" value="Sig_transdc_resp-reg_C-effctor"/>
</dbReference>
<dbReference type="EMBL" id="CP080096">
    <property type="protein sequence ID" value="QYD73513.1"/>
    <property type="molecule type" value="Genomic_DNA"/>
</dbReference>
<dbReference type="SUPFAM" id="SSF46894">
    <property type="entry name" value="C-terminal effector domain of the bipartite response regulators"/>
    <property type="match status" value="1"/>
</dbReference>
<evidence type="ECO:0000259" key="1">
    <source>
        <dbReference type="SMART" id="SM00421"/>
    </source>
</evidence>
<keyword evidence="3" id="KW-1185">Reference proteome</keyword>
<evidence type="ECO:0000313" key="2">
    <source>
        <dbReference type="EMBL" id="QYD73513.1"/>
    </source>
</evidence>
<dbReference type="InterPro" id="IPR036388">
    <property type="entry name" value="WH-like_DNA-bd_sf"/>
</dbReference>
<dbReference type="RefSeq" id="WP_219803336.1">
    <property type="nucleotide sequence ID" value="NZ_CP080096.1"/>
</dbReference>
<dbReference type="InterPro" id="IPR000792">
    <property type="entry name" value="Tscrpt_reg_LuxR_C"/>
</dbReference>
<dbReference type="Gene3D" id="1.10.10.10">
    <property type="entry name" value="Winged helix-like DNA-binding domain superfamily/Winged helix DNA-binding domain"/>
    <property type="match status" value="1"/>
</dbReference>
<sequence length="395" mass="44159">MAWIRPPAFGNPAAPLETLLYTIQMAATHPDLWRSVLDTLNHHIGGFCSVLAKYDFQAARGKLLTQAPANIDVRSSYEEMSPTNPYFLARRGYTPGAVIVGSETISDSDLIRTDYYRELLRPHRLFRRLTGVLSARESDVTLVSIHRTREQPDFDEREQQALAKILPYIALGLETQDGFFTFRTQLEALSLTVRQALPPLMIVDSDLNIVFENSETESLLGTDLLQRTKEGRLASVDSFCDRALRDEIGRCCALGANGDCDTHPLTLMPARGSRAELRLCYIGKGLGTQTLRKTSLVCVMRVDAQGEARERFLHFSREFNLTPAQARVGELVIGGMRPSIVARTLSVSENTVKTHLKQIFKKTGVHSQLDLFRLYRVPPGIPPASAEPAVHHPYR</sequence>
<dbReference type="Pfam" id="PF00196">
    <property type="entry name" value="GerE"/>
    <property type="match status" value="1"/>
</dbReference>
<dbReference type="PRINTS" id="PR00038">
    <property type="entry name" value="HTHLUXR"/>
</dbReference>
<dbReference type="Proteomes" id="UP000826462">
    <property type="component" value="Chromosome 2"/>
</dbReference>
<name>A0ABX8UWY2_9BURK</name>
<protein>
    <submittedName>
        <fullName evidence="2">Helix-turn-helix transcriptional regulator</fullName>
    </submittedName>
</protein>
<proteinExistence type="predicted"/>